<accession>A0A8J9SB28</accession>
<feature type="signal peptide" evidence="3">
    <location>
        <begin position="1"/>
        <end position="24"/>
    </location>
</feature>
<protein>
    <recommendedName>
        <fullName evidence="4">Cytochrome b5 heme-binding domain-containing protein</fullName>
    </recommendedName>
</protein>
<name>A0A8J9SB28_PHATR</name>
<evidence type="ECO:0000256" key="1">
    <source>
        <dbReference type="ARBA" id="ARBA00038357"/>
    </source>
</evidence>
<dbReference type="InterPro" id="IPR050577">
    <property type="entry name" value="MAPR/NEUFC/NENF-like"/>
</dbReference>
<evidence type="ECO:0000256" key="3">
    <source>
        <dbReference type="SAM" id="SignalP"/>
    </source>
</evidence>
<dbReference type="PANTHER" id="PTHR10281:SF4">
    <property type="entry name" value="NEUFERRICIN"/>
    <property type="match status" value="1"/>
</dbReference>
<proteinExistence type="inferred from homology"/>
<dbReference type="EMBL" id="OU594944">
    <property type="protein sequence ID" value="CAG9287596.1"/>
    <property type="molecule type" value="Genomic_DNA"/>
</dbReference>
<comment type="similarity">
    <text evidence="1">Belongs to the cytochrome b5 family. MAPR subfamily.</text>
</comment>
<gene>
    <name evidence="5" type="ORF">PTTT1_LOCUS36001</name>
</gene>
<dbReference type="InterPro" id="IPR036400">
    <property type="entry name" value="Cyt_B5-like_heme/steroid_sf"/>
</dbReference>
<dbReference type="Pfam" id="PF00173">
    <property type="entry name" value="Cyt-b5"/>
    <property type="match status" value="1"/>
</dbReference>
<dbReference type="GO" id="GO:0012505">
    <property type="term" value="C:endomembrane system"/>
    <property type="evidence" value="ECO:0007669"/>
    <property type="project" value="TreeGrafter"/>
</dbReference>
<dbReference type="SMART" id="SM01117">
    <property type="entry name" value="Cyt-b5"/>
    <property type="match status" value="1"/>
</dbReference>
<feature type="chain" id="PRO_5035446659" description="Cytochrome b5 heme-binding domain-containing protein" evidence="3">
    <location>
        <begin position="25"/>
        <end position="192"/>
    </location>
</feature>
<reference evidence="5" key="1">
    <citation type="submission" date="2022-02" db="EMBL/GenBank/DDBJ databases">
        <authorList>
            <person name="Giguere J D."/>
        </authorList>
    </citation>
    <scope>NUCLEOTIDE SEQUENCE</scope>
    <source>
        <strain evidence="5">CCAP 1055/1</strain>
    </source>
</reference>
<dbReference type="InterPro" id="IPR001199">
    <property type="entry name" value="Cyt_B5-like_heme/steroid-bd"/>
</dbReference>
<evidence type="ECO:0000313" key="5">
    <source>
        <dbReference type="EMBL" id="CAG9287596.1"/>
    </source>
</evidence>
<dbReference type="OMA" id="RCIATET"/>
<dbReference type="Gene3D" id="3.10.120.10">
    <property type="entry name" value="Cytochrome b5-like heme/steroid binding domain"/>
    <property type="match status" value="1"/>
</dbReference>
<dbReference type="Proteomes" id="UP000836788">
    <property type="component" value="Chromosome 3"/>
</dbReference>
<feature type="domain" description="Cytochrome b5 heme-binding" evidence="4">
    <location>
        <begin position="32"/>
        <end position="129"/>
    </location>
</feature>
<keyword evidence="3" id="KW-0732">Signal</keyword>
<feature type="compositionally biased region" description="Polar residues" evidence="2">
    <location>
        <begin position="181"/>
        <end position="192"/>
    </location>
</feature>
<feature type="region of interest" description="Disordered" evidence="2">
    <location>
        <begin position="159"/>
        <end position="192"/>
    </location>
</feature>
<dbReference type="GO" id="GO:0016020">
    <property type="term" value="C:membrane"/>
    <property type="evidence" value="ECO:0007669"/>
    <property type="project" value="TreeGrafter"/>
</dbReference>
<evidence type="ECO:0000256" key="2">
    <source>
        <dbReference type="SAM" id="MobiDB-lite"/>
    </source>
</evidence>
<dbReference type="PANTHER" id="PTHR10281">
    <property type="entry name" value="MEMBRANE-ASSOCIATED PROGESTERONE RECEPTOR COMPONENT-RELATED"/>
    <property type="match status" value="1"/>
</dbReference>
<sequence>MVQRSTTSISLLLLAISFVWRCIATETSLRVVTREELAVHDGKQNDALWLSILGEVYDVTAGKEYYGENGPYSVFVGKDGSVPFVTGTFTEEEAAKPLSVLEPQQMYGIENWRSFYETEEKYKYIGVLEGVLYDRDGNPTDELLRLRGVLAEAKVEAERREAARKEKIRQRRLKKEAAEQAAQNTASKNGEL</sequence>
<evidence type="ECO:0000259" key="4">
    <source>
        <dbReference type="SMART" id="SM01117"/>
    </source>
</evidence>
<dbReference type="AlphaFoldDB" id="A0A8J9SB28"/>
<dbReference type="SUPFAM" id="SSF55856">
    <property type="entry name" value="Cytochrome b5-like heme/steroid binding domain"/>
    <property type="match status" value="1"/>
</dbReference>
<organism evidence="5">
    <name type="scientific">Phaeodactylum tricornutum</name>
    <name type="common">Diatom</name>
    <dbReference type="NCBI Taxonomy" id="2850"/>
    <lineage>
        <taxon>Eukaryota</taxon>
        <taxon>Sar</taxon>
        <taxon>Stramenopiles</taxon>
        <taxon>Ochrophyta</taxon>
        <taxon>Bacillariophyta</taxon>
        <taxon>Bacillariophyceae</taxon>
        <taxon>Bacillariophycidae</taxon>
        <taxon>Naviculales</taxon>
        <taxon>Phaeodactylaceae</taxon>
        <taxon>Phaeodactylum</taxon>
    </lineage>
</organism>